<keyword evidence="8" id="KW-1185">Reference proteome</keyword>
<dbReference type="AlphaFoldDB" id="A0A542CSU5"/>
<reference evidence="7 8" key="1">
    <citation type="submission" date="2019-06" db="EMBL/GenBank/DDBJ databases">
        <title>Sequencing the genomes of 1000 actinobacteria strains.</title>
        <authorList>
            <person name="Klenk H.-P."/>
        </authorList>
    </citation>
    <scope>NUCLEOTIDE SEQUENCE [LARGE SCALE GENOMIC DNA]</scope>
    <source>
        <strain evidence="7 8">DSM 45679</strain>
    </source>
</reference>
<protein>
    <submittedName>
        <fullName evidence="7">DNA-binding transcriptional LysR family regulator</fullName>
    </submittedName>
</protein>
<dbReference type="InterPro" id="IPR036390">
    <property type="entry name" value="WH_DNA-bd_sf"/>
</dbReference>
<dbReference type="Pfam" id="PF03466">
    <property type="entry name" value="LysR_substrate"/>
    <property type="match status" value="1"/>
</dbReference>
<dbReference type="SUPFAM" id="SSF46785">
    <property type="entry name" value="Winged helix' DNA-binding domain"/>
    <property type="match status" value="1"/>
</dbReference>
<dbReference type="GO" id="GO:0032993">
    <property type="term" value="C:protein-DNA complex"/>
    <property type="evidence" value="ECO:0007669"/>
    <property type="project" value="TreeGrafter"/>
</dbReference>
<keyword evidence="2" id="KW-0805">Transcription regulation</keyword>
<keyword evidence="4" id="KW-0804">Transcription</keyword>
<organism evidence="7 8">
    <name type="scientific">Amycolatopsis cihanbeyliensis</name>
    <dbReference type="NCBI Taxonomy" id="1128664"/>
    <lineage>
        <taxon>Bacteria</taxon>
        <taxon>Bacillati</taxon>
        <taxon>Actinomycetota</taxon>
        <taxon>Actinomycetes</taxon>
        <taxon>Pseudonocardiales</taxon>
        <taxon>Pseudonocardiaceae</taxon>
        <taxon>Amycolatopsis</taxon>
    </lineage>
</organism>
<comment type="caution">
    <text evidence="7">The sequence shown here is derived from an EMBL/GenBank/DDBJ whole genome shotgun (WGS) entry which is preliminary data.</text>
</comment>
<dbReference type="PROSITE" id="PS50931">
    <property type="entry name" value="HTH_LYSR"/>
    <property type="match status" value="1"/>
</dbReference>
<dbReference type="InterPro" id="IPR036388">
    <property type="entry name" value="WH-like_DNA-bd_sf"/>
</dbReference>
<dbReference type="OrthoDB" id="4131546at2"/>
<evidence type="ECO:0000313" key="7">
    <source>
        <dbReference type="EMBL" id="TQI93901.1"/>
    </source>
</evidence>
<evidence type="ECO:0000259" key="6">
    <source>
        <dbReference type="PROSITE" id="PS50931"/>
    </source>
</evidence>
<feature type="region of interest" description="Disordered" evidence="5">
    <location>
        <begin position="292"/>
        <end position="316"/>
    </location>
</feature>
<name>A0A542CSU5_AMYCI</name>
<evidence type="ECO:0000313" key="8">
    <source>
        <dbReference type="Proteomes" id="UP000320876"/>
    </source>
</evidence>
<comment type="similarity">
    <text evidence="1">Belongs to the LysR transcriptional regulatory family.</text>
</comment>
<dbReference type="CDD" id="cd08423">
    <property type="entry name" value="PBP2_LTTR_like_6"/>
    <property type="match status" value="1"/>
</dbReference>
<dbReference type="Gene3D" id="1.10.10.10">
    <property type="entry name" value="Winged helix-like DNA-binding domain superfamily/Winged helix DNA-binding domain"/>
    <property type="match status" value="1"/>
</dbReference>
<dbReference type="Gene3D" id="3.40.190.10">
    <property type="entry name" value="Periplasmic binding protein-like II"/>
    <property type="match status" value="2"/>
</dbReference>
<feature type="domain" description="HTH lysR-type" evidence="6">
    <location>
        <begin position="1"/>
        <end position="58"/>
    </location>
</feature>
<accession>A0A542CSU5</accession>
<dbReference type="PANTHER" id="PTHR30346:SF29">
    <property type="entry name" value="LYSR SUBSTRATE-BINDING"/>
    <property type="match status" value="1"/>
</dbReference>
<evidence type="ECO:0000256" key="5">
    <source>
        <dbReference type="SAM" id="MobiDB-lite"/>
    </source>
</evidence>
<evidence type="ECO:0000256" key="1">
    <source>
        <dbReference type="ARBA" id="ARBA00009437"/>
    </source>
</evidence>
<dbReference type="EMBL" id="VFML01000002">
    <property type="protein sequence ID" value="TQI93901.1"/>
    <property type="molecule type" value="Genomic_DNA"/>
</dbReference>
<dbReference type="FunFam" id="1.10.10.10:FF:000001">
    <property type="entry name" value="LysR family transcriptional regulator"/>
    <property type="match status" value="1"/>
</dbReference>
<evidence type="ECO:0000256" key="4">
    <source>
        <dbReference type="ARBA" id="ARBA00023163"/>
    </source>
</evidence>
<gene>
    <name evidence="7" type="ORF">FB471_6047</name>
</gene>
<dbReference type="PANTHER" id="PTHR30346">
    <property type="entry name" value="TRANSCRIPTIONAL DUAL REGULATOR HCAR-RELATED"/>
    <property type="match status" value="1"/>
</dbReference>
<dbReference type="SUPFAM" id="SSF53850">
    <property type="entry name" value="Periplasmic binding protein-like II"/>
    <property type="match status" value="1"/>
</dbReference>
<dbReference type="Proteomes" id="UP000320876">
    <property type="component" value="Unassembled WGS sequence"/>
</dbReference>
<sequence length="316" mass="33718">MNFDRLQVLHAVAIHGSVSAAAAALTMTPSAASQQLAKLEREVGQKLLEREGRGVRLTDAASRLAEHAERILTLAEEAKADLQGRHGAVFGTLGIAAFATAARGLVPRVMTELRRTYPELTVHLHEREPGDAIALVDRGTVDIAVAQDWSPTPLTLPANLTRTMLFEDHADLALPLDHPLATRDVVELGEIAGEGWISWPHGSLCHEWLVRTVRHSGVEPRIAHTVAEHPTQLALVADGHGVGIVPRLGRGPVPSGVRLVPTRPALTRQIYAVWRSGASRRPSITAALRALGRPGTAPGEHTGANDRAGSGDRAAC</sequence>
<dbReference type="InterPro" id="IPR005119">
    <property type="entry name" value="LysR_subst-bd"/>
</dbReference>
<proteinExistence type="inferred from homology"/>
<dbReference type="Pfam" id="PF00126">
    <property type="entry name" value="HTH_1"/>
    <property type="match status" value="1"/>
</dbReference>
<evidence type="ECO:0000256" key="2">
    <source>
        <dbReference type="ARBA" id="ARBA00023015"/>
    </source>
</evidence>
<evidence type="ECO:0000256" key="3">
    <source>
        <dbReference type="ARBA" id="ARBA00023125"/>
    </source>
</evidence>
<keyword evidence="3 7" id="KW-0238">DNA-binding</keyword>
<dbReference type="InterPro" id="IPR000847">
    <property type="entry name" value="LysR_HTH_N"/>
</dbReference>
<dbReference type="GO" id="GO:0003677">
    <property type="term" value="F:DNA binding"/>
    <property type="evidence" value="ECO:0007669"/>
    <property type="project" value="UniProtKB-KW"/>
</dbReference>
<dbReference type="RefSeq" id="WP_142003075.1">
    <property type="nucleotide sequence ID" value="NZ_VFML01000002.1"/>
</dbReference>
<dbReference type="GO" id="GO:0003700">
    <property type="term" value="F:DNA-binding transcription factor activity"/>
    <property type="evidence" value="ECO:0007669"/>
    <property type="project" value="InterPro"/>
</dbReference>